<name>A0A7S0RIL4_9CHLO</name>
<dbReference type="GO" id="GO:0008716">
    <property type="term" value="F:D-alanine-D-alanine ligase activity"/>
    <property type="evidence" value="ECO:0007669"/>
    <property type="project" value="InterPro"/>
</dbReference>
<organism evidence="10">
    <name type="scientific">Pyramimonas obovata</name>
    <dbReference type="NCBI Taxonomy" id="1411642"/>
    <lineage>
        <taxon>Eukaryota</taxon>
        <taxon>Viridiplantae</taxon>
        <taxon>Chlorophyta</taxon>
        <taxon>Pyramimonadophyceae</taxon>
        <taxon>Pyramimonadales</taxon>
        <taxon>Pyramimonadaceae</taxon>
        <taxon>Pyramimonas</taxon>
        <taxon>Pyramimonas incertae sedis</taxon>
    </lineage>
</organism>
<evidence type="ECO:0000313" key="10">
    <source>
        <dbReference type="EMBL" id="CAD8678539.1"/>
    </source>
</evidence>
<keyword evidence="6" id="KW-0573">Peptidoglycan synthesis</keyword>
<dbReference type="EMBL" id="HBFA01027873">
    <property type="protein sequence ID" value="CAD8678539.1"/>
    <property type="molecule type" value="Transcribed_RNA"/>
</dbReference>
<dbReference type="PROSITE" id="PS50975">
    <property type="entry name" value="ATP_GRASP"/>
    <property type="match status" value="2"/>
</dbReference>
<dbReference type="PANTHER" id="PTHR23132:SF0">
    <property type="entry name" value="D-ALANINE-D-ALANINE LIGASE FAMILY"/>
    <property type="match status" value="1"/>
</dbReference>
<dbReference type="SUPFAM" id="SSF52440">
    <property type="entry name" value="PreATP-grasp domain"/>
    <property type="match status" value="2"/>
</dbReference>
<feature type="domain" description="ATP-grasp" evidence="9">
    <location>
        <begin position="267"/>
        <end position="494"/>
    </location>
</feature>
<feature type="domain" description="ATP-grasp" evidence="9">
    <location>
        <begin position="913"/>
        <end position="990"/>
    </location>
</feature>
<reference evidence="10" key="1">
    <citation type="submission" date="2021-01" db="EMBL/GenBank/DDBJ databases">
        <authorList>
            <person name="Corre E."/>
            <person name="Pelletier E."/>
            <person name="Niang G."/>
            <person name="Scheremetjew M."/>
            <person name="Finn R."/>
            <person name="Kale V."/>
            <person name="Holt S."/>
            <person name="Cochrane G."/>
            <person name="Meng A."/>
            <person name="Brown T."/>
            <person name="Cohen L."/>
        </authorList>
    </citation>
    <scope>NUCLEOTIDE SEQUENCE</scope>
    <source>
        <strain evidence="10">CCMP722</strain>
    </source>
</reference>
<dbReference type="PROSITE" id="PS00843">
    <property type="entry name" value="DALA_DALA_LIGASE_1"/>
    <property type="match status" value="1"/>
</dbReference>
<keyword evidence="4 8" id="KW-0067">ATP-binding</keyword>
<dbReference type="GO" id="GO:0071555">
    <property type="term" value="P:cell wall organization"/>
    <property type="evidence" value="ECO:0007669"/>
    <property type="project" value="UniProtKB-KW"/>
</dbReference>
<protein>
    <recommendedName>
        <fullName evidence="9">ATP-grasp domain-containing protein</fullName>
    </recommendedName>
</protein>
<dbReference type="PANTHER" id="PTHR23132">
    <property type="entry name" value="D-ALANINE--D-ALANINE LIGASE"/>
    <property type="match status" value="1"/>
</dbReference>
<dbReference type="AlphaFoldDB" id="A0A7S0RIL4"/>
<keyword evidence="7" id="KW-0961">Cell wall biogenesis/degradation</keyword>
<proteinExistence type="inferred from homology"/>
<dbReference type="GO" id="GO:0005524">
    <property type="term" value="F:ATP binding"/>
    <property type="evidence" value="ECO:0007669"/>
    <property type="project" value="UniProtKB-UniRule"/>
</dbReference>
<evidence type="ECO:0000256" key="8">
    <source>
        <dbReference type="PROSITE-ProRule" id="PRU00409"/>
    </source>
</evidence>
<dbReference type="GO" id="GO:0046872">
    <property type="term" value="F:metal ion binding"/>
    <property type="evidence" value="ECO:0007669"/>
    <property type="project" value="InterPro"/>
</dbReference>
<comment type="similarity">
    <text evidence="1">Belongs to the D-alanine--D-alanine ligase family.</text>
</comment>
<dbReference type="Gene3D" id="3.30.470.20">
    <property type="entry name" value="ATP-grasp fold, B domain"/>
    <property type="match status" value="2"/>
</dbReference>
<dbReference type="GO" id="GO:0008360">
    <property type="term" value="P:regulation of cell shape"/>
    <property type="evidence" value="ECO:0007669"/>
    <property type="project" value="UniProtKB-KW"/>
</dbReference>
<dbReference type="InterPro" id="IPR016185">
    <property type="entry name" value="PreATP-grasp_dom_sf"/>
</dbReference>
<dbReference type="PROSITE" id="PS00844">
    <property type="entry name" value="DALA_DALA_LIGASE_2"/>
    <property type="match status" value="1"/>
</dbReference>
<dbReference type="InterPro" id="IPR011095">
    <property type="entry name" value="Dala_Dala_lig_C"/>
</dbReference>
<dbReference type="Gene3D" id="3.40.50.20">
    <property type="match status" value="2"/>
</dbReference>
<evidence type="ECO:0000256" key="3">
    <source>
        <dbReference type="ARBA" id="ARBA00022741"/>
    </source>
</evidence>
<dbReference type="InterPro" id="IPR000291">
    <property type="entry name" value="D-Ala_lig_Van_CS"/>
</dbReference>
<evidence type="ECO:0000259" key="9">
    <source>
        <dbReference type="PROSITE" id="PS50975"/>
    </source>
</evidence>
<evidence type="ECO:0000256" key="1">
    <source>
        <dbReference type="ARBA" id="ARBA00010871"/>
    </source>
</evidence>
<evidence type="ECO:0000256" key="6">
    <source>
        <dbReference type="ARBA" id="ARBA00022984"/>
    </source>
</evidence>
<gene>
    <name evidence="10" type="ORF">POBO1169_LOCUS14129</name>
</gene>
<sequence>MVSLRVLQRWSAFGIRFSRSVSSDIGYTCLSKPMRISNLTPMRAVARLSVFSPSSHGVFQAPSSRHPFVVTSSSVQCRPFRLKDRSRQLAGLSRTNGHVKTGVRNAVCAFSTGVETGNSSSTVGDGVSQALRVALICGGPSPERGISLNSARSLLDHLDGSLVDISAYYIDTDLVAHSISPSQLYSNTPSDFDFRLRNKSVSGVTTYGSLCEFGSALKSSADLVFPVMHGKYGEDGQIQKLLEENGIPFVGTGSKEAAMAFDKYNAAQALKSMGFDTLPSLLVDGVVDKASITQWFQQQGLDVATGRAVVKPTRAGSSVGVSVVLGVDECMAHVKGLLQEGIDSRVMIEAYAVGGREFTTIVLQGPEGPVALIPSEVELRAAEAGDEDAARAIFSYRRKYLPTQQVCYHTPPRFPVAATTAIRTGVADVFARLGLRDFARVDGFYIAPSASGDPARLIFSDINIISGMEQTSFLFQQAAAVGLSHAAILRHIVAAACHRHHITHPWATFQATAGNPTLADPPKRGQVVRVLFGGGTSERQVSLMSGTNVWLKLRESADLVVEPYLLAPYSEEGLNGVGGVEGLQVWRLPYAGVLRHTVEEVVEGAERILPDDLASATSTIRGEVMDALSVNDGNANGGRRSVWGYEESWMAAESPGSLDMEAFASQARADNAVVFIAVHGGVGEDGRLQALFEQEGVMFTGCRAEASGVCMDKVATGGALSALTSEGIFSAAKRVLPTAELCQLVTDDAALDATWHSLVSELASDALSDGAICIKPASDGCSTGVARLEAASDLKAYAEALLSGAGCLPPNTLSSPHSIIELPSPPPPALLFEPFISSADIRVVKSRDRGEMLDWVGESRWLEVTVGVMGTKGAMRALSPSVTLRESGAVLSLEEKFQGGTGVNLTPPPIEMVPQAAQEAVKHRIARVADALGIEGFARIDAFMHADSGEIIVIEANTVPGMTPSTVLYHQALDETPPLRPGQFLRSVVDYGLQRRTGVPHLYPRAEK</sequence>
<dbReference type="InterPro" id="IPR011127">
    <property type="entry name" value="Dala_Dala_lig_N"/>
</dbReference>
<dbReference type="InterPro" id="IPR013815">
    <property type="entry name" value="ATP_grasp_subdomain_1"/>
</dbReference>
<keyword evidence="3 8" id="KW-0547">Nucleotide-binding</keyword>
<evidence type="ECO:0000256" key="7">
    <source>
        <dbReference type="ARBA" id="ARBA00023316"/>
    </source>
</evidence>
<dbReference type="SUPFAM" id="SSF56059">
    <property type="entry name" value="Glutathione synthetase ATP-binding domain-like"/>
    <property type="match status" value="2"/>
</dbReference>
<keyword evidence="2" id="KW-0436">Ligase</keyword>
<dbReference type="Gene3D" id="3.30.1490.20">
    <property type="entry name" value="ATP-grasp fold, A domain"/>
    <property type="match status" value="1"/>
</dbReference>
<dbReference type="Pfam" id="PF07478">
    <property type="entry name" value="Dala_Dala_lig_C"/>
    <property type="match status" value="2"/>
</dbReference>
<evidence type="ECO:0000256" key="2">
    <source>
        <dbReference type="ARBA" id="ARBA00022598"/>
    </source>
</evidence>
<dbReference type="Pfam" id="PF01820">
    <property type="entry name" value="Dala_Dala_lig_N"/>
    <property type="match status" value="2"/>
</dbReference>
<accession>A0A7S0RIL4</accession>
<keyword evidence="5" id="KW-0133">Cell shape</keyword>
<dbReference type="InterPro" id="IPR011761">
    <property type="entry name" value="ATP-grasp"/>
</dbReference>
<evidence type="ECO:0000256" key="5">
    <source>
        <dbReference type="ARBA" id="ARBA00022960"/>
    </source>
</evidence>
<evidence type="ECO:0000256" key="4">
    <source>
        <dbReference type="ARBA" id="ARBA00022840"/>
    </source>
</evidence>